<evidence type="ECO:0000259" key="1">
    <source>
        <dbReference type="Pfam" id="PF09331"/>
    </source>
</evidence>
<dbReference type="Proteomes" id="UP001281410">
    <property type="component" value="Unassembled WGS sequence"/>
</dbReference>
<dbReference type="InterPro" id="IPR015410">
    <property type="entry name" value="DUF1985"/>
</dbReference>
<dbReference type="EMBL" id="JANJYJ010000008">
    <property type="protein sequence ID" value="KAK3193070.1"/>
    <property type="molecule type" value="Genomic_DNA"/>
</dbReference>
<sequence>MDRGKKFLASIVHRLLLHELHHDGPEDEMRFMLGPHSVRFSKVEFCPITRLKFGVIPDTRRYEMVQTGIHQRYFGGVADMDYEHLRAVLRIGIFEQQYDVMKLCLLYMLNKILMGLDEREKVPLWQTRLVEDLNAFDAFPWGAHVYRQSIFGFKHALDGRREWYERRQ</sequence>
<name>A0AAD9ZTN5_9ROSI</name>
<keyword evidence="3" id="KW-1185">Reference proteome</keyword>
<dbReference type="Pfam" id="PF09331">
    <property type="entry name" value="DUF1985"/>
    <property type="match status" value="1"/>
</dbReference>
<organism evidence="2 3">
    <name type="scientific">Dipteronia sinensis</name>
    <dbReference type="NCBI Taxonomy" id="43782"/>
    <lineage>
        <taxon>Eukaryota</taxon>
        <taxon>Viridiplantae</taxon>
        <taxon>Streptophyta</taxon>
        <taxon>Embryophyta</taxon>
        <taxon>Tracheophyta</taxon>
        <taxon>Spermatophyta</taxon>
        <taxon>Magnoliopsida</taxon>
        <taxon>eudicotyledons</taxon>
        <taxon>Gunneridae</taxon>
        <taxon>Pentapetalae</taxon>
        <taxon>rosids</taxon>
        <taxon>malvids</taxon>
        <taxon>Sapindales</taxon>
        <taxon>Sapindaceae</taxon>
        <taxon>Hippocastanoideae</taxon>
        <taxon>Acereae</taxon>
        <taxon>Dipteronia</taxon>
    </lineage>
</organism>
<evidence type="ECO:0000313" key="2">
    <source>
        <dbReference type="EMBL" id="KAK3193070.1"/>
    </source>
</evidence>
<proteinExistence type="predicted"/>
<dbReference type="AlphaFoldDB" id="A0AAD9ZTN5"/>
<reference evidence="2" key="1">
    <citation type="journal article" date="2023" name="Plant J.">
        <title>Genome sequences and population genomics provide insights into the demographic history, inbreeding, and mutation load of two 'living fossil' tree species of Dipteronia.</title>
        <authorList>
            <person name="Feng Y."/>
            <person name="Comes H.P."/>
            <person name="Chen J."/>
            <person name="Zhu S."/>
            <person name="Lu R."/>
            <person name="Zhang X."/>
            <person name="Li P."/>
            <person name="Qiu J."/>
            <person name="Olsen K.M."/>
            <person name="Qiu Y."/>
        </authorList>
    </citation>
    <scope>NUCLEOTIDE SEQUENCE</scope>
    <source>
        <strain evidence="2">NBL</strain>
    </source>
</reference>
<gene>
    <name evidence="2" type="ORF">Dsin_024380</name>
</gene>
<dbReference type="PANTHER" id="PTHR48449">
    <property type="entry name" value="DUF1985 DOMAIN-CONTAINING PROTEIN"/>
    <property type="match status" value="1"/>
</dbReference>
<dbReference type="PANTHER" id="PTHR48449:SF1">
    <property type="entry name" value="DUF1985 DOMAIN-CONTAINING PROTEIN"/>
    <property type="match status" value="1"/>
</dbReference>
<evidence type="ECO:0000313" key="3">
    <source>
        <dbReference type="Proteomes" id="UP001281410"/>
    </source>
</evidence>
<feature type="domain" description="DUF1985" evidence="1">
    <location>
        <begin position="25"/>
        <end position="147"/>
    </location>
</feature>
<protein>
    <recommendedName>
        <fullName evidence="1">DUF1985 domain-containing protein</fullName>
    </recommendedName>
</protein>
<comment type="caution">
    <text evidence="2">The sequence shown here is derived from an EMBL/GenBank/DDBJ whole genome shotgun (WGS) entry which is preliminary data.</text>
</comment>
<accession>A0AAD9ZTN5</accession>